<name>A0A327QSQ2_9BACT</name>
<dbReference type="EMBL" id="QLLL01000003">
    <property type="protein sequence ID" value="RAJ06664.1"/>
    <property type="molecule type" value="Genomic_DNA"/>
</dbReference>
<feature type="transmembrane region" description="Helical" evidence="1">
    <location>
        <begin position="169"/>
        <end position="188"/>
    </location>
</feature>
<keyword evidence="1" id="KW-1133">Transmembrane helix</keyword>
<dbReference type="AlphaFoldDB" id="A0A327QSQ2"/>
<feature type="transmembrane region" description="Helical" evidence="1">
    <location>
        <begin position="146"/>
        <end position="163"/>
    </location>
</feature>
<protein>
    <submittedName>
        <fullName evidence="2">Putative iron-regulated membrane protein</fullName>
    </submittedName>
</protein>
<dbReference type="Proteomes" id="UP000249547">
    <property type="component" value="Unassembled WGS sequence"/>
</dbReference>
<feature type="transmembrane region" description="Helical" evidence="1">
    <location>
        <begin position="219"/>
        <end position="239"/>
    </location>
</feature>
<keyword evidence="1" id="KW-0472">Membrane</keyword>
<dbReference type="OrthoDB" id="111691at2"/>
<comment type="caution">
    <text evidence="2">The sequence shown here is derived from an EMBL/GenBank/DDBJ whole genome shotgun (WGS) entry which is preliminary data.</text>
</comment>
<dbReference type="PANTHER" id="PTHR34219:SF3">
    <property type="entry name" value="BLL7967 PROTEIN"/>
    <property type="match status" value="1"/>
</dbReference>
<organism evidence="2 3">
    <name type="scientific">Chitinophaga skermanii</name>
    <dbReference type="NCBI Taxonomy" id="331697"/>
    <lineage>
        <taxon>Bacteria</taxon>
        <taxon>Pseudomonadati</taxon>
        <taxon>Bacteroidota</taxon>
        <taxon>Chitinophagia</taxon>
        <taxon>Chitinophagales</taxon>
        <taxon>Chitinophagaceae</taxon>
        <taxon>Chitinophaga</taxon>
    </lineage>
</organism>
<sequence>MKLFAFSKKTGAIQPRKKKSNKSLFRRINDWLHLWLGLVTGIIVVFVSLTGCILAFEREIRNVTQPYQFVEPQQKPFLLPSQLERSAKLYVYGSDTAKANIYGFEYGDQHKAAVVAFLDPKDGYSMVYLNPYDGTPLAKKALNRDFFRIVLAGHFYLFLPAPIGQPIVAWSILIFVVILMSGLIMWWPKKWNKTNKEKSFKVKWKAGFKRVNYDLHNVLGFYVMLIALVLALTGLVWGFEWFANGSYFVTSGGKKLAKWEEPVSDTLTAQVAAPMTNVDKIYLESVQHYNNPTASIQVSYPNTPTDPITVSYNPDEGTYYKREYRFFDRNTLAALEGGGIYGQEYKKATAADKLYRMNYDIHVGAIGGLTGKIIAFFASFICGSLPITGFIIWYGKKKKKHKKAKANLDIKHPHSAGIK</sequence>
<reference evidence="2 3" key="1">
    <citation type="submission" date="2018-06" db="EMBL/GenBank/DDBJ databases">
        <title>Genomic Encyclopedia of Archaeal and Bacterial Type Strains, Phase II (KMG-II): from individual species to whole genera.</title>
        <authorList>
            <person name="Goeker M."/>
        </authorList>
    </citation>
    <scope>NUCLEOTIDE SEQUENCE [LARGE SCALE GENOMIC DNA]</scope>
    <source>
        <strain evidence="2 3">DSM 23857</strain>
    </source>
</reference>
<accession>A0A327QSQ2</accession>
<dbReference type="RefSeq" id="WP_111597265.1">
    <property type="nucleotide sequence ID" value="NZ_QLLL01000003.1"/>
</dbReference>
<dbReference type="PANTHER" id="PTHR34219">
    <property type="entry name" value="IRON-REGULATED INNER MEMBRANE PROTEIN-RELATED"/>
    <property type="match status" value="1"/>
</dbReference>
<evidence type="ECO:0000313" key="2">
    <source>
        <dbReference type="EMBL" id="RAJ06664.1"/>
    </source>
</evidence>
<evidence type="ECO:0000313" key="3">
    <source>
        <dbReference type="Proteomes" id="UP000249547"/>
    </source>
</evidence>
<gene>
    <name evidence="2" type="ORF">LX64_01791</name>
</gene>
<proteinExistence type="predicted"/>
<keyword evidence="3" id="KW-1185">Reference proteome</keyword>
<keyword evidence="1" id="KW-0812">Transmembrane</keyword>
<feature type="transmembrane region" description="Helical" evidence="1">
    <location>
        <begin position="373"/>
        <end position="395"/>
    </location>
</feature>
<dbReference type="Pfam" id="PF03929">
    <property type="entry name" value="PepSY_TM"/>
    <property type="match status" value="1"/>
</dbReference>
<dbReference type="InterPro" id="IPR005625">
    <property type="entry name" value="PepSY-ass_TM"/>
</dbReference>
<evidence type="ECO:0000256" key="1">
    <source>
        <dbReference type="SAM" id="Phobius"/>
    </source>
</evidence>
<feature type="transmembrane region" description="Helical" evidence="1">
    <location>
        <begin position="32"/>
        <end position="56"/>
    </location>
</feature>